<evidence type="ECO:0000313" key="11">
    <source>
        <dbReference type="Proteomes" id="UP000077315"/>
    </source>
</evidence>
<dbReference type="PROSITE" id="PS00028">
    <property type="entry name" value="ZINC_FINGER_C2H2_1"/>
    <property type="match status" value="1"/>
</dbReference>
<evidence type="ECO:0000256" key="6">
    <source>
        <dbReference type="ARBA" id="ARBA00023242"/>
    </source>
</evidence>
<keyword evidence="4 7" id="KW-0863">Zinc-finger</keyword>
<evidence type="ECO:0000256" key="3">
    <source>
        <dbReference type="ARBA" id="ARBA00022737"/>
    </source>
</evidence>
<evidence type="ECO:0000256" key="8">
    <source>
        <dbReference type="SAM" id="MobiDB-lite"/>
    </source>
</evidence>
<dbReference type="PANTHER" id="PTHR40626">
    <property type="entry name" value="MIP31509P"/>
    <property type="match status" value="1"/>
</dbReference>
<dbReference type="Gene3D" id="3.30.160.60">
    <property type="entry name" value="Classic Zinc Finger"/>
    <property type="match status" value="2"/>
</dbReference>
<dbReference type="OrthoDB" id="10018191at2759"/>
<feature type="compositionally biased region" description="Polar residues" evidence="8">
    <location>
        <begin position="117"/>
        <end position="126"/>
    </location>
</feature>
<keyword evidence="11" id="KW-1185">Reference proteome</keyword>
<dbReference type="GO" id="GO:0000785">
    <property type="term" value="C:chromatin"/>
    <property type="evidence" value="ECO:0007669"/>
    <property type="project" value="TreeGrafter"/>
</dbReference>
<dbReference type="PROSITE" id="PS50157">
    <property type="entry name" value="ZINC_FINGER_C2H2_2"/>
    <property type="match status" value="2"/>
</dbReference>
<dbReference type="GeneID" id="29001498"/>
<organism evidence="10 11">
    <name type="scientific">Phycomyces blakesleeanus (strain ATCC 8743b / DSM 1359 / FGSC 10004 / NBRC 33097 / NRRL 1555)</name>
    <dbReference type="NCBI Taxonomy" id="763407"/>
    <lineage>
        <taxon>Eukaryota</taxon>
        <taxon>Fungi</taxon>
        <taxon>Fungi incertae sedis</taxon>
        <taxon>Mucoromycota</taxon>
        <taxon>Mucoromycotina</taxon>
        <taxon>Mucoromycetes</taxon>
        <taxon>Mucorales</taxon>
        <taxon>Phycomycetaceae</taxon>
        <taxon>Phycomyces</taxon>
    </lineage>
</organism>
<feature type="domain" description="C2H2-type" evidence="9">
    <location>
        <begin position="15"/>
        <end position="45"/>
    </location>
</feature>
<sequence>MSPQKRSRNPNPKKFPCSGYGDCTMVFTRAEHLVRHVRKHTNEKPFECVVETCDKTFSRFDNMLQHAQTHRREMREEEENQSIGGAGGVRGARSTRAQSRRKRSLQTSPEPCEPPKTSVQNRTQSDACIDHEHLTTGLPSPMSQTSRQEPSPTGRRLSLIDICNPVNVDVYSPHTPSATTMDGHYLFPDVNAFEW</sequence>
<keyword evidence="2" id="KW-0479">Metal-binding</keyword>
<protein>
    <submittedName>
        <fullName evidence="10">C2H2-type zinc finger transcription factor</fullName>
    </submittedName>
</protein>
<name>A0A162TPY8_PHYB8</name>
<feature type="domain" description="C2H2-type" evidence="9">
    <location>
        <begin position="46"/>
        <end position="75"/>
    </location>
</feature>
<dbReference type="InParanoid" id="A0A162TPY8"/>
<dbReference type="Proteomes" id="UP000077315">
    <property type="component" value="Unassembled WGS sequence"/>
</dbReference>
<dbReference type="SUPFAM" id="SSF57667">
    <property type="entry name" value="beta-beta-alpha zinc fingers"/>
    <property type="match status" value="1"/>
</dbReference>
<dbReference type="RefSeq" id="XP_018288182.1">
    <property type="nucleotide sequence ID" value="XM_018440592.1"/>
</dbReference>
<keyword evidence="3" id="KW-0677">Repeat</keyword>
<dbReference type="GO" id="GO:0005634">
    <property type="term" value="C:nucleus"/>
    <property type="evidence" value="ECO:0007669"/>
    <property type="project" value="UniProtKB-SubCell"/>
</dbReference>
<dbReference type="InterPro" id="IPR036236">
    <property type="entry name" value="Znf_C2H2_sf"/>
</dbReference>
<proteinExistence type="predicted"/>
<dbReference type="SMART" id="SM00355">
    <property type="entry name" value="ZnF_C2H2"/>
    <property type="match status" value="2"/>
</dbReference>
<evidence type="ECO:0000313" key="10">
    <source>
        <dbReference type="EMBL" id="OAD70142.1"/>
    </source>
</evidence>
<dbReference type="GO" id="GO:0000981">
    <property type="term" value="F:DNA-binding transcription factor activity, RNA polymerase II-specific"/>
    <property type="evidence" value="ECO:0007669"/>
    <property type="project" value="InterPro"/>
</dbReference>
<keyword evidence="5" id="KW-0862">Zinc</keyword>
<feature type="compositionally biased region" description="Polar residues" evidence="8">
    <location>
        <begin position="137"/>
        <end position="151"/>
    </location>
</feature>
<accession>A0A162TPY8</accession>
<evidence type="ECO:0000256" key="1">
    <source>
        <dbReference type="ARBA" id="ARBA00004123"/>
    </source>
</evidence>
<evidence type="ECO:0000256" key="2">
    <source>
        <dbReference type="ARBA" id="ARBA00022723"/>
    </source>
</evidence>
<dbReference type="STRING" id="763407.A0A162TPY8"/>
<evidence type="ECO:0000256" key="5">
    <source>
        <dbReference type="ARBA" id="ARBA00022833"/>
    </source>
</evidence>
<evidence type="ECO:0000256" key="4">
    <source>
        <dbReference type="ARBA" id="ARBA00022771"/>
    </source>
</evidence>
<reference evidence="11" key="1">
    <citation type="submission" date="2015-06" db="EMBL/GenBank/DDBJ databases">
        <title>Expansion of signal transduction pathways in fungi by whole-genome duplication.</title>
        <authorList>
            <consortium name="DOE Joint Genome Institute"/>
            <person name="Corrochano L.M."/>
            <person name="Kuo A."/>
            <person name="Marcet-Houben M."/>
            <person name="Polaino S."/>
            <person name="Salamov A."/>
            <person name="Villalobos J.M."/>
            <person name="Alvarez M.I."/>
            <person name="Avalos J."/>
            <person name="Benito E.P."/>
            <person name="Benoit I."/>
            <person name="Burger G."/>
            <person name="Camino L.P."/>
            <person name="Canovas D."/>
            <person name="Cerda-Olmedo E."/>
            <person name="Cheng J.-F."/>
            <person name="Dominguez A."/>
            <person name="Elias M."/>
            <person name="Eslava A.P."/>
            <person name="Glaser F."/>
            <person name="Grimwood J."/>
            <person name="Gutierrez G."/>
            <person name="Heitman J."/>
            <person name="Henrissat B."/>
            <person name="Iturriaga E.A."/>
            <person name="Lang B.F."/>
            <person name="Lavin J.L."/>
            <person name="Lee S."/>
            <person name="Li W."/>
            <person name="Lindquist E."/>
            <person name="Lopez-Garcia S."/>
            <person name="Luque E.M."/>
            <person name="Marcos A.T."/>
            <person name="Martin J."/>
            <person name="McCluskey K."/>
            <person name="Medina H.R."/>
            <person name="Miralles-Duran A."/>
            <person name="Miyazaki A."/>
            <person name="Munoz-Torres E."/>
            <person name="Oguiza J.A."/>
            <person name="Ohm R."/>
            <person name="Olmedo M."/>
            <person name="Orejas M."/>
            <person name="Ortiz-Castellanos L."/>
            <person name="Pisabarro A.G."/>
            <person name="Rodriguez-Romero J."/>
            <person name="Ruiz-Herrera J."/>
            <person name="Ruiz-Vazquez R."/>
            <person name="Sanz C."/>
            <person name="Schackwitz W."/>
            <person name="Schmutz J."/>
            <person name="Shahriari M."/>
            <person name="Shelest E."/>
            <person name="Silva-Franco F."/>
            <person name="Soanes D."/>
            <person name="Syed K."/>
            <person name="Tagua V.G."/>
            <person name="Talbot N.J."/>
            <person name="Thon M."/>
            <person name="De vries R.P."/>
            <person name="Wiebenga A."/>
            <person name="Yadav J.S."/>
            <person name="Braun E.L."/>
            <person name="Baker S."/>
            <person name="Garre V."/>
            <person name="Horwitz B."/>
            <person name="Torres-Martinez S."/>
            <person name="Idnurm A."/>
            <person name="Herrera-Estrella A."/>
            <person name="Gabaldon T."/>
            <person name="Grigoriev I.V."/>
        </authorList>
    </citation>
    <scope>NUCLEOTIDE SEQUENCE [LARGE SCALE GENOMIC DNA]</scope>
    <source>
        <strain evidence="11">NRRL 1555(-)</strain>
    </source>
</reference>
<dbReference type="GO" id="GO:0000978">
    <property type="term" value="F:RNA polymerase II cis-regulatory region sequence-specific DNA binding"/>
    <property type="evidence" value="ECO:0007669"/>
    <property type="project" value="InterPro"/>
</dbReference>
<dbReference type="Pfam" id="PF00096">
    <property type="entry name" value="zf-C2H2"/>
    <property type="match status" value="2"/>
</dbReference>
<keyword evidence="6" id="KW-0539">Nucleus</keyword>
<dbReference type="GO" id="GO:0008270">
    <property type="term" value="F:zinc ion binding"/>
    <property type="evidence" value="ECO:0007669"/>
    <property type="project" value="UniProtKB-KW"/>
</dbReference>
<dbReference type="InterPro" id="IPR051059">
    <property type="entry name" value="VerF-like"/>
</dbReference>
<evidence type="ECO:0000256" key="7">
    <source>
        <dbReference type="PROSITE-ProRule" id="PRU00042"/>
    </source>
</evidence>
<dbReference type="VEuPathDB" id="FungiDB:PHYBLDRAFT_60041"/>
<feature type="region of interest" description="Disordered" evidence="8">
    <location>
        <begin position="66"/>
        <end position="155"/>
    </location>
</feature>
<dbReference type="AlphaFoldDB" id="A0A162TPY8"/>
<evidence type="ECO:0000259" key="9">
    <source>
        <dbReference type="PROSITE" id="PS50157"/>
    </source>
</evidence>
<gene>
    <name evidence="10" type="ORF">PHYBLDRAFT_60041</name>
</gene>
<comment type="subcellular location">
    <subcellularLocation>
        <location evidence="1">Nucleus</location>
    </subcellularLocation>
</comment>
<dbReference type="EMBL" id="KV440989">
    <property type="protein sequence ID" value="OAD70142.1"/>
    <property type="molecule type" value="Genomic_DNA"/>
</dbReference>
<dbReference type="PANTHER" id="PTHR40626:SF11">
    <property type="entry name" value="ZINC FINGER PROTEIN YPR022C"/>
    <property type="match status" value="1"/>
</dbReference>
<dbReference type="InterPro" id="IPR013087">
    <property type="entry name" value="Znf_C2H2_type"/>
</dbReference>